<dbReference type="GO" id="GO:0070328">
    <property type="term" value="P:triglyceride homeostasis"/>
    <property type="evidence" value="ECO:0007669"/>
    <property type="project" value="Ensembl"/>
</dbReference>
<dbReference type="GO" id="GO:0050746">
    <property type="term" value="P:regulation of lipoprotein metabolic process"/>
    <property type="evidence" value="ECO:0007669"/>
    <property type="project" value="Ensembl"/>
</dbReference>
<dbReference type="GO" id="GO:0048469">
    <property type="term" value="P:cell maturation"/>
    <property type="evidence" value="ECO:0007669"/>
    <property type="project" value="Ensembl"/>
</dbReference>
<dbReference type="GO" id="GO:0045444">
    <property type="term" value="P:fat cell differentiation"/>
    <property type="evidence" value="ECO:0007669"/>
    <property type="project" value="Ensembl"/>
</dbReference>
<reference evidence="3" key="1">
    <citation type="submission" date="2025-08" db="UniProtKB">
        <authorList>
            <consortium name="RefSeq"/>
        </authorList>
    </citation>
    <scope>IDENTIFICATION</scope>
    <source>
        <tissue evidence="3">Kidney</tissue>
    </source>
</reference>
<dbReference type="GO" id="GO:0010954">
    <property type="term" value="P:positive regulation of protein processing"/>
    <property type="evidence" value="ECO:0007669"/>
    <property type="project" value="Ensembl"/>
</dbReference>
<dbReference type="GeneID" id="105999113"/>
<dbReference type="Proteomes" id="UP000081671">
    <property type="component" value="Unplaced"/>
</dbReference>
<dbReference type="PANTHER" id="PTHR21463">
    <property type="entry name" value="ANGIOPOIETIN-LIKE PROTEIN 8"/>
    <property type="match status" value="1"/>
</dbReference>
<keyword evidence="1" id="KW-0732">Signal</keyword>
<gene>
    <name evidence="3" type="primary">LOC105999113</name>
</gene>
<organism evidence="2 3">
    <name type="scientific">Dipodomys ordii</name>
    <name type="common">Ord's kangaroo rat</name>
    <dbReference type="NCBI Taxonomy" id="10020"/>
    <lineage>
        <taxon>Eukaryota</taxon>
        <taxon>Metazoa</taxon>
        <taxon>Chordata</taxon>
        <taxon>Craniata</taxon>
        <taxon>Vertebrata</taxon>
        <taxon>Euteleostomi</taxon>
        <taxon>Mammalia</taxon>
        <taxon>Eutheria</taxon>
        <taxon>Euarchontoglires</taxon>
        <taxon>Glires</taxon>
        <taxon>Rodentia</taxon>
        <taxon>Castorimorpha</taxon>
        <taxon>Heteromyidae</taxon>
        <taxon>Dipodomyinae</taxon>
        <taxon>Dipodomys</taxon>
    </lineage>
</organism>
<dbReference type="GO" id="GO:0005576">
    <property type="term" value="C:extracellular region"/>
    <property type="evidence" value="ECO:0007669"/>
    <property type="project" value="Ensembl"/>
</dbReference>
<dbReference type="STRING" id="10020.ENSDORP00000006420"/>
<feature type="signal peptide" evidence="1">
    <location>
        <begin position="1"/>
        <end position="21"/>
    </location>
</feature>
<dbReference type="OMA" id="SHIVWAL"/>
<protein>
    <submittedName>
        <fullName evidence="3">Angiopoietin-like protein 8</fullName>
    </submittedName>
</protein>
<dbReference type="InParanoid" id="A0A1S3GKT7"/>
<feature type="chain" id="PRO_5010270015" evidence="1">
    <location>
        <begin position="22"/>
        <end position="198"/>
    </location>
</feature>
<dbReference type="KEGG" id="dord:105999113"/>
<proteinExistence type="predicted"/>
<evidence type="ECO:0000313" key="3">
    <source>
        <dbReference type="RefSeq" id="XP_012889493.1"/>
    </source>
</evidence>
<evidence type="ECO:0000313" key="2">
    <source>
        <dbReference type="Proteomes" id="UP000081671"/>
    </source>
</evidence>
<sequence>MPALSLCVLCALVMAVRPVPAAPVEGAQPAQREELTLLFHGALQLGQALNGVYKGTEDRLLEAGRNVGLFDRALGLLGTRVHEGWDATQKLRTNLLEMQTEEDALQLRAEASAQLLREVAEAQRALRDNVKQLEVQLRGAWLGRAGQELETIKAHAEKQSHLVWALAGHLQRQRREMESQQQWLQEIQERLHTAALPA</sequence>
<accession>A0A1S3GKT7</accession>
<evidence type="ECO:0000256" key="1">
    <source>
        <dbReference type="SAM" id="SignalP"/>
    </source>
</evidence>
<dbReference type="AlphaFoldDB" id="A0A1S3GKT7"/>
<keyword evidence="2" id="KW-1185">Reference proteome</keyword>
<dbReference type="GO" id="GO:0019216">
    <property type="term" value="P:regulation of lipid metabolic process"/>
    <property type="evidence" value="ECO:0007669"/>
    <property type="project" value="Ensembl"/>
</dbReference>
<dbReference type="InterPro" id="IPR026614">
    <property type="entry name" value="ANGPTL8"/>
</dbReference>
<dbReference type="OrthoDB" id="8951891at2759"/>
<dbReference type="RefSeq" id="XP_012889493.1">
    <property type="nucleotide sequence ID" value="XM_013034039.1"/>
</dbReference>
<dbReference type="PANTHER" id="PTHR21463:SF0">
    <property type="entry name" value="ANGIOPOIETIN-LIKE PROTEIN 8"/>
    <property type="match status" value="1"/>
</dbReference>
<dbReference type="GO" id="GO:0006629">
    <property type="term" value="P:lipid metabolic process"/>
    <property type="evidence" value="ECO:0007669"/>
    <property type="project" value="Ensembl"/>
</dbReference>
<name>A0A1S3GKT7_DIPOR</name>
<dbReference type="FunCoup" id="A0A1S3GKT7">
    <property type="interactions" value="128"/>
</dbReference>
<dbReference type="CTD" id="55908"/>